<dbReference type="Proteomes" id="UP000243937">
    <property type="component" value="Chromosome"/>
</dbReference>
<dbReference type="AlphaFoldDB" id="A0A1Y0D3K0"/>
<dbReference type="OrthoDB" id="9812260at2"/>
<sequence>MLQECLKQAITLAQRIEIPLAVLFIDLNGFKQVNDTYGHEVGDCLLQQVKLLLRDSDTLARMGGDEFVALLTQVKDAEGVKQSMACIEAAMATPFQIQHHTLHCYVSQGAALYPEDGISALI</sequence>
<name>A0A1Y0D3K0_9GAMM</name>
<organism evidence="2 3">
    <name type="scientific">Oceanisphaera profunda</name>
    <dbReference type="NCBI Taxonomy" id="1416627"/>
    <lineage>
        <taxon>Bacteria</taxon>
        <taxon>Pseudomonadati</taxon>
        <taxon>Pseudomonadota</taxon>
        <taxon>Gammaproteobacteria</taxon>
        <taxon>Aeromonadales</taxon>
        <taxon>Aeromonadaceae</taxon>
        <taxon>Oceanisphaera</taxon>
    </lineage>
</organism>
<dbReference type="EMBL" id="CP021377">
    <property type="protein sequence ID" value="ART82103.1"/>
    <property type="molecule type" value="Genomic_DNA"/>
</dbReference>
<dbReference type="PROSITE" id="PS50887">
    <property type="entry name" value="GGDEF"/>
    <property type="match status" value="1"/>
</dbReference>
<feature type="domain" description="GGDEF" evidence="1">
    <location>
        <begin position="18"/>
        <end position="122"/>
    </location>
</feature>
<dbReference type="InterPro" id="IPR000160">
    <property type="entry name" value="GGDEF_dom"/>
</dbReference>
<dbReference type="CDD" id="cd01949">
    <property type="entry name" value="GGDEF"/>
    <property type="match status" value="1"/>
</dbReference>
<dbReference type="Gene3D" id="3.30.70.270">
    <property type="match status" value="1"/>
</dbReference>
<dbReference type="InterPro" id="IPR052163">
    <property type="entry name" value="DGC-Regulatory_Protein"/>
</dbReference>
<dbReference type="InterPro" id="IPR029787">
    <property type="entry name" value="Nucleotide_cyclase"/>
</dbReference>
<gene>
    <name evidence="2" type="ORF">CBP31_05250</name>
</gene>
<dbReference type="PANTHER" id="PTHR46663:SF2">
    <property type="entry name" value="GGDEF DOMAIN-CONTAINING PROTEIN"/>
    <property type="match status" value="1"/>
</dbReference>
<dbReference type="NCBIfam" id="TIGR00254">
    <property type="entry name" value="GGDEF"/>
    <property type="match status" value="1"/>
</dbReference>
<dbReference type="SUPFAM" id="SSF55073">
    <property type="entry name" value="Nucleotide cyclase"/>
    <property type="match status" value="1"/>
</dbReference>
<evidence type="ECO:0000259" key="1">
    <source>
        <dbReference type="PROSITE" id="PS50887"/>
    </source>
</evidence>
<evidence type="ECO:0000313" key="3">
    <source>
        <dbReference type="Proteomes" id="UP000243937"/>
    </source>
</evidence>
<dbReference type="InterPro" id="IPR043128">
    <property type="entry name" value="Rev_trsase/Diguanyl_cyclase"/>
</dbReference>
<proteinExistence type="predicted"/>
<keyword evidence="3" id="KW-1185">Reference proteome</keyword>
<dbReference type="SMART" id="SM00267">
    <property type="entry name" value="GGDEF"/>
    <property type="match status" value="1"/>
</dbReference>
<protein>
    <recommendedName>
        <fullName evidence="1">GGDEF domain-containing protein</fullName>
    </recommendedName>
</protein>
<reference evidence="2 3" key="1">
    <citation type="journal article" date="2014" name="Int. J. Syst. Evol. Microbiol.">
        <title>Oceanisphaera profunda sp. nov., a marine bacterium isolated from deep-sea sediment, and emended description of the genus Oceanisphaera.</title>
        <authorList>
            <person name="Xu Z."/>
            <person name="Zhang X.Y."/>
            <person name="Su H.N."/>
            <person name="Yu Z.C."/>
            <person name="Liu C."/>
            <person name="Li H."/>
            <person name="Chen X.L."/>
            <person name="Song X.Y."/>
            <person name="Xie B.B."/>
            <person name="Qin Q.L."/>
            <person name="Zhou B.C."/>
            <person name="Shi M."/>
            <person name="Huang Y."/>
            <person name="Zhang Y.Z."/>
        </authorList>
    </citation>
    <scope>NUCLEOTIDE SEQUENCE [LARGE SCALE GENOMIC DNA]</scope>
    <source>
        <strain evidence="2 3">SM1222</strain>
    </source>
</reference>
<evidence type="ECO:0000313" key="2">
    <source>
        <dbReference type="EMBL" id="ART82103.1"/>
    </source>
</evidence>
<accession>A0A1Y0D3K0</accession>
<dbReference type="Pfam" id="PF00990">
    <property type="entry name" value="GGDEF"/>
    <property type="match status" value="1"/>
</dbReference>
<dbReference type="PANTHER" id="PTHR46663">
    <property type="entry name" value="DIGUANYLATE CYCLASE DGCT-RELATED"/>
    <property type="match status" value="1"/>
</dbReference>
<dbReference type="KEGG" id="opf:CBP31_05250"/>